<dbReference type="EMBL" id="JAWJAX010000001">
    <property type="protein sequence ID" value="MDV2910405.1"/>
    <property type="molecule type" value="Genomic_DNA"/>
</dbReference>
<dbReference type="Pfam" id="PF00155">
    <property type="entry name" value="Aminotran_1_2"/>
    <property type="match status" value="1"/>
</dbReference>
<dbReference type="AlphaFoldDB" id="A0AAW8YJS5"/>
<evidence type="ECO:0000313" key="8">
    <source>
        <dbReference type="Proteomes" id="UP001280415"/>
    </source>
</evidence>
<reference evidence="7" key="2">
    <citation type="submission" date="2023-10" db="EMBL/GenBank/DDBJ databases">
        <authorList>
            <person name="Khurajog B."/>
        </authorList>
    </citation>
    <scope>NUCLEOTIDE SEQUENCE</scope>
    <source>
        <strain evidence="7">BF14</strain>
    </source>
</reference>
<sequence length="395" mass="44515">MSDFDQIINRTKTNSIKWHVAKNELPMWIADMDFKTSPAIVQALQEKVRDGIFGYEEIPPAYFNAVANWYERVHGFRPDPAWMTFATGVVPALSSAVRRLTAVGDNVLVQAPVYNIFYNSIVNNGRHVVSSDLLYDENKHVYHVDWNDLEAKLSDPLTNMMILCNPHNPIGLIWSRETLTRLAQLCQQYHVKIFSDEIHGDLTFNQTGYTPMFSLPAELIQNLVAAVSPSKTFNVAAMHAATVLVPNKNLRAQINRGLNSEELAEPNLVAIPGTIAAYEKGLPWLQELKEYLVENRELVRNFISQEVGPRVALVEGQATYLIWIDVSQVTNDSAKLAKFIRKETGLILSAGSVYGGNGNYFLRMNVACPKERLQDGLQRLKKGLTAWQAQAKRRM</sequence>
<dbReference type="EC" id="4.4.1.13" evidence="2"/>
<name>A0AAW8YJS5_PEDAC</name>
<evidence type="ECO:0000256" key="3">
    <source>
        <dbReference type="ARBA" id="ARBA00022898"/>
    </source>
</evidence>
<dbReference type="InterPro" id="IPR004839">
    <property type="entry name" value="Aminotransferase_I/II_large"/>
</dbReference>
<dbReference type="InterPro" id="IPR015424">
    <property type="entry name" value="PyrdxlP-dep_Trfase"/>
</dbReference>
<comment type="caution">
    <text evidence="7">The sequence shown here is derived from an EMBL/GenBank/DDBJ whole genome shotgun (WGS) entry which is preliminary data.</text>
</comment>
<evidence type="ECO:0000259" key="6">
    <source>
        <dbReference type="Pfam" id="PF00155"/>
    </source>
</evidence>
<protein>
    <recommendedName>
        <fullName evidence="2">cysteine-S-conjugate beta-lyase</fullName>
        <ecNumber evidence="2">4.4.1.13</ecNumber>
    </recommendedName>
</protein>
<comment type="cofactor">
    <cofactor evidence="1">
        <name>pyridoxal 5'-phosphate</name>
        <dbReference type="ChEBI" id="CHEBI:597326"/>
    </cofactor>
</comment>
<dbReference type="Gene3D" id="3.40.640.10">
    <property type="entry name" value="Type I PLP-dependent aspartate aminotransferase-like (Major domain)"/>
    <property type="match status" value="1"/>
</dbReference>
<accession>A0AAW8YJS5</accession>
<dbReference type="InterPro" id="IPR051798">
    <property type="entry name" value="Class-II_PLP-Dep_Aminotrans"/>
</dbReference>
<evidence type="ECO:0000256" key="1">
    <source>
        <dbReference type="ARBA" id="ARBA00001933"/>
    </source>
</evidence>
<keyword evidence="3" id="KW-0663">Pyridoxal phosphate</keyword>
<evidence type="ECO:0000256" key="4">
    <source>
        <dbReference type="ARBA" id="ARBA00023239"/>
    </source>
</evidence>
<dbReference type="SUPFAM" id="SSF53383">
    <property type="entry name" value="PLP-dependent transferases"/>
    <property type="match status" value="1"/>
</dbReference>
<dbReference type="InterPro" id="IPR027619">
    <property type="entry name" value="C-S_lyase_PatB-like"/>
</dbReference>
<feature type="domain" description="Aminotransferase class I/classII large" evidence="6">
    <location>
        <begin position="31"/>
        <end position="380"/>
    </location>
</feature>
<dbReference type="GO" id="GO:0030170">
    <property type="term" value="F:pyridoxal phosphate binding"/>
    <property type="evidence" value="ECO:0007669"/>
    <property type="project" value="InterPro"/>
</dbReference>
<keyword evidence="4 7" id="KW-0456">Lyase</keyword>
<gene>
    <name evidence="7" type="ORF">R0H03_00780</name>
</gene>
<dbReference type="GO" id="GO:0047804">
    <property type="term" value="F:cysteine-S-conjugate beta-lyase activity"/>
    <property type="evidence" value="ECO:0007669"/>
    <property type="project" value="UniProtKB-EC"/>
</dbReference>
<evidence type="ECO:0000256" key="2">
    <source>
        <dbReference type="ARBA" id="ARBA00012224"/>
    </source>
</evidence>
<evidence type="ECO:0000256" key="5">
    <source>
        <dbReference type="ARBA" id="ARBA00037974"/>
    </source>
</evidence>
<reference evidence="7" key="1">
    <citation type="journal article" date="2023" name="PeerJ">
        <title>Selection and evaluation of lactic acid bacteria from chicken feces in Thailand as potential probiotics.</title>
        <authorList>
            <person name="Khurajog B."/>
            <person name="Disastra Y."/>
            <person name="Lawwyne L.D."/>
            <person name="Sirichokchatchawan W."/>
            <person name="Niyomtham W."/>
            <person name="Yindee J."/>
            <person name="Hampson D.J."/>
            <person name="Prapasarakul N."/>
        </authorList>
    </citation>
    <scope>NUCLEOTIDE SEQUENCE</scope>
    <source>
        <strain evidence="7">BF14</strain>
    </source>
</reference>
<dbReference type="NCBIfam" id="TIGR04350">
    <property type="entry name" value="C_S_lyase_PatB"/>
    <property type="match status" value="1"/>
</dbReference>
<evidence type="ECO:0000313" key="7">
    <source>
        <dbReference type="EMBL" id="MDV2910405.1"/>
    </source>
</evidence>
<dbReference type="PANTHER" id="PTHR43525">
    <property type="entry name" value="PROTEIN MALY"/>
    <property type="match status" value="1"/>
</dbReference>
<organism evidence="7 8">
    <name type="scientific">Pediococcus acidilactici</name>
    <dbReference type="NCBI Taxonomy" id="1254"/>
    <lineage>
        <taxon>Bacteria</taxon>
        <taxon>Bacillati</taxon>
        <taxon>Bacillota</taxon>
        <taxon>Bacilli</taxon>
        <taxon>Lactobacillales</taxon>
        <taxon>Lactobacillaceae</taxon>
        <taxon>Pediococcus</taxon>
        <taxon>Pediococcus acidilactici group</taxon>
    </lineage>
</organism>
<dbReference type="InterPro" id="IPR015421">
    <property type="entry name" value="PyrdxlP-dep_Trfase_major"/>
</dbReference>
<dbReference type="InterPro" id="IPR015422">
    <property type="entry name" value="PyrdxlP-dep_Trfase_small"/>
</dbReference>
<dbReference type="Proteomes" id="UP001280415">
    <property type="component" value="Unassembled WGS sequence"/>
</dbReference>
<proteinExistence type="inferred from homology"/>
<dbReference type="CDD" id="cd00609">
    <property type="entry name" value="AAT_like"/>
    <property type="match status" value="1"/>
</dbReference>
<dbReference type="Gene3D" id="3.90.1150.10">
    <property type="entry name" value="Aspartate Aminotransferase, domain 1"/>
    <property type="match status" value="1"/>
</dbReference>
<comment type="similarity">
    <text evidence="5">Belongs to the class-II pyridoxal-phosphate-dependent aminotransferase family. MalY/PatB cystathionine beta-lyase subfamily.</text>
</comment>
<dbReference type="RefSeq" id="WP_317051825.1">
    <property type="nucleotide sequence ID" value="NZ_CP140878.1"/>
</dbReference>
<dbReference type="PANTHER" id="PTHR43525:SF1">
    <property type="entry name" value="PROTEIN MALY"/>
    <property type="match status" value="1"/>
</dbReference>